<name>A0A0B5F627_STRA4</name>
<keyword evidence="2" id="KW-1185">Reference proteome</keyword>
<organism evidence="1 2">
    <name type="scientific">Streptomyces albus (strain ATCC 21838 / DSM 41398 / FERM P-419 / JCM 4703 / NBRC 107858)</name>
    <dbReference type="NCBI Taxonomy" id="1081613"/>
    <lineage>
        <taxon>Bacteria</taxon>
        <taxon>Bacillati</taxon>
        <taxon>Actinomycetota</taxon>
        <taxon>Actinomycetes</taxon>
        <taxon>Kitasatosporales</taxon>
        <taxon>Streptomycetaceae</taxon>
        <taxon>Streptomyces</taxon>
    </lineage>
</organism>
<dbReference type="KEGG" id="sals:SLNWT_5421"/>
<evidence type="ECO:0000313" key="2">
    <source>
        <dbReference type="Proteomes" id="UP000031523"/>
    </source>
</evidence>
<evidence type="ECO:0000313" key="1">
    <source>
        <dbReference type="EMBL" id="AJE85797.1"/>
    </source>
</evidence>
<protein>
    <submittedName>
        <fullName evidence="1">Uncharacterized protein</fullName>
    </submittedName>
</protein>
<dbReference type="EMBL" id="CP010519">
    <property type="protein sequence ID" value="AJE85797.1"/>
    <property type="molecule type" value="Genomic_DNA"/>
</dbReference>
<sequence>MSPLPDLSLGLGSAGLGGAALPERTAVWPRHAPPLPPGLTLPIPIFSTDVLAHNQLLRTDSLTVPGLHQSVFGPGELPGGAER</sequence>
<reference evidence="1 2" key="1">
    <citation type="submission" date="2015-01" db="EMBL/GenBank/DDBJ databases">
        <title>Enhanced salinomycin production by adjusting the supply of polyketide extender units in Streptomyce albus DSM 41398.</title>
        <authorList>
            <person name="Lu C."/>
        </authorList>
    </citation>
    <scope>NUCLEOTIDE SEQUENCE [LARGE SCALE GENOMIC DNA]</scope>
    <source>
        <strain evidence="2">ATCC 21838 / DSM 41398 / FERM P-419 / JCM 4703 / NBRC 107858</strain>
    </source>
</reference>
<dbReference type="AlphaFoldDB" id="A0A0B5F627"/>
<gene>
    <name evidence="1" type="ORF">SLNWT_5421</name>
</gene>
<dbReference type="Proteomes" id="UP000031523">
    <property type="component" value="Chromosome"/>
</dbReference>
<proteinExistence type="predicted"/>
<accession>A0A0B5F627</accession>